<evidence type="ECO:0000313" key="8">
    <source>
        <dbReference type="Proteomes" id="UP000176404"/>
    </source>
</evidence>
<dbReference type="InterPro" id="IPR044880">
    <property type="entry name" value="NCX_ion-bd_dom_sf"/>
</dbReference>
<keyword evidence="3 5" id="KW-1133">Transmembrane helix</keyword>
<accession>A0A1F8B782</accession>
<comment type="caution">
    <text evidence="7">The sequence shown here is derived from an EMBL/GenBank/DDBJ whole genome shotgun (WGS) entry which is preliminary data.</text>
</comment>
<feature type="transmembrane region" description="Helical" evidence="5">
    <location>
        <begin position="73"/>
        <end position="92"/>
    </location>
</feature>
<dbReference type="GO" id="GO:0008273">
    <property type="term" value="F:calcium, potassium:sodium antiporter activity"/>
    <property type="evidence" value="ECO:0007669"/>
    <property type="project" value="TreeGrafter"/>
</dbReference>
<proteinExistence type="predicted"/>
<keyword evidence="4 5" id="KW-0472">Membrane</keyword>
<feature type="transmembrane region" description="Helical" evidence="5">
    <location>
        <begin position="6"/>
        <end position="23"/>
    </location>
</feature>
<feature type="transmembrane region" description="Helical" evidence="5">
    <location>
        <begin position="196"/>
        <end position="223"/>
    </location>
</feature>
<feature type="domain" description="Sodium/calcium exchanger membrane region" evidence="6">
    <location>
        <begin position="172"/>
        <end position="310"/>
    </location>
</feature>
<gene>
    <name evidence="7" type="ORF">A2892_02900</name>
</gene>
<dbReference type="Gene3D" id="1.20.1420.30">
    <property type="entry name" value="NCX, central ion-binding region"/>
    <property type="match status" value="1"/>
</dbReference>
<protein>
    <recommendedName>
        <fullName evidence="6">Sodium/calcium exchanger membrane region domain-containing protein</fullName>
    </recommendedName>
</protein>
<feature type="transmembrane region" description="Helical" evidence="5">
    <location>
        <begin position="128"/>
        <end position="146"/>
    </location>
</feature>
<dbReference type="GO" id="GO:0005886">
    <property type="term" value="C:plasma membrane"/>
    <property type="evidence" value="ECO:0007669"/>
    <property type="project" value="TreeGrafter"/>
</dbReference>
<name>A0A1F8B782_9BACT</name>
<dbReference type="Proteomes" id="UP000176404">
    <property type="component" value="Unassembled WGS sequence"/>
</dbReference>
<feature type="domain" description="Sodium/calcium exchanger membrane region" evidence="6">
    <location>
        <begin position="5"/>
        <end position="139"/>
    </location>
</feature>
<comment type="subcellular location">
    <subcellularLocation>
        <location evidence="1">Membrane</location>
        <topology evidence="1">Multi-pass membrane protein</topology>
    </subcellularLocation>
</comment>
<dbReference type="InterPro" id="IPR004837">
    <property type="entry name" value="NaCa_Exmemb"/>
</dbReference>
<dbReference type="EMBL" id="MGHD01000012">
    <property type="protein sequence ID" value="OGM59904.1"/>
    <property type="molecule type" value="Genomic_DNA"/>
</dbReference>
<feature type="transmembrane region" description="Helical" evidence="5">
    <location>
        <begin position="35"/>
        <end position="61"/>
    </location>
</feature>
<reference evidence="7 8" key="1">
    <citation type="journal article" date="2016" name="Nat. Commun.">
        <title>Thousands of microbial genomes shed light on interconnected biogeochemical processes in an aquifer system.</title>
        <authorList>
            <person name="Anantharaman K."/>
            <person name="Brown C.T."/>
            <person name="Hug L.A."/>
            <person name="Sharon I."/>
            <person name="Castelle C.J."/>
            <person name="Probst A.J."/>
            <person name="Thomas B.C."/>
            <person name="Singh A."/>
            <person name="Wilkins M.J."/>
            <person name="Karaoz U."/>
            <person name="Brodie E.L."/>
            <person name="Williams K.H."/>
            <person name="Hubbard S.S."/>
            <person name="Banfield J.F."/>
        </authorList>
    </citation>
    <scope>NUCLEOTIDE SEQUENCE [LARGE SCALE GENOMIC DNA]</scope>
</reference>
<feature type="transmembrane region" description="Helical" evidence="5">
    <location>
        <begin position="269"/>
        <end position="286"/>
    </location>
</feature>
<evidence type="ECO:0000256" key="4">
    <source>
        <dbReference type="ARBA" id="ARBA00023136"/>
    </source>
</evidence>
<keyword evidence="2 5" id="KW-0812">Transmembrane</keyword>
<dbReference type="InterPro" id="IPR004481">
    <property type="entry name" value="K/Na/Ca-exchanger"/>
</dbReference>
<sequence>MYSFLLQFGIGLIILLFSTQKLVELAKNISRTLRISPLIVGITIVAIGTSLPELAVSLVAIVKNDVGLAMGNIIGSNIVNILMVFPVGLFIGKLRIGTTKTQRNALFLLGATAIFYATQSFGSFKPTSGLFLISLAVVISIVEYMLGVFGRTHEDIKQFKSAKYKKLGWGVIVSVILLIVGIIGGSILVVNSVEAISLLTGISTTILGLTLIAVATSLPELLTTIFSQEDHQEKMTVGNILGSNIYNLLLIGGVVSLFPSAISIQQKEWIWLAVVTLGFVAILRYYKGHKPPKWIGIILILLFLVYLLVQKI</sequence>
<evidence type="ECO:0000256" key="5">
    <source>
        <dbReference type="SAM" id="Phobius"/>
    </source>
</evidence>
<dbReference type="STRING" id="1802517.A2892_02900"/>
<evidence type="ECO:0000256" key="3">
    <source>
        <dbReference type="ARBA" id="ARBA00022989"/>
    </source>
</evidence>
<feature type="transmembrane region" description="Helical" evidence="5">
    <location>
        <begin position="293"/>
        <end position="309"/>
    </location>
</feature>
<evidence type="ECO:0000313" key="7">
    <source>
        <dbReference type="EMBL" id="OGM59904.1"/>
    </source>
</evidence>
<evidence type="ECO:0000256" key="1">
    <source>
        <dbReference type="ARBA" id="ARBA00004141"/>
    </source>
</evidence>
<dbReference type="AlphaFoldDB" id="A0A1F8B782"/>
<dbReference type="PANTHER" id="PTHR10846">
    <property type="entry name" value="SODIUM/POTASSIUM/CALCIUM EXCHANGER"/>
    <property type="match status" value="1"/>
</dbReference>
<feature type="transmembrane region" description="Helical" evidence="5">
    <location>
        <begin position="167"/>
        <end position="190"/>
    </location>
</feature>
<dbReference type="GO" id="GO:0005262">
    <property type="term" value="F:calcium channel activity"/>
    <property type="evidence" value="ECO:0007669"/>
    <property type="project" value="TreeGrafter"/>
</dbReference>
<evidence type="ECO:0000259" key="6">
    <source>
        <dbReference type="Pfam" id="PF01699"/>
    </source>
</evidence>
<dbReference type="Pfam" id="PF01699">
    <property type="entry name" value="Na_Ca_ex"/>
    <property type="match status" value="2"/>
</dbReference>
<dbReference type="PANTHER" id="PTHR10846:SF8">
    <property type="entry name" value="INNER MEMBRANE PROTEIN YRBG"/>
    <property type="match status" value="1"/>
</dbReference>
<dbReference type="GO" id="GO:0006874">
    <property type="term" value="P:intracellular calcium ion homeostasis"/>
    <property type="evidence" value="ECO:0007669"/>
    <property type="project" value="TreeGrafter"/>
</dbReference>
<organism evidence="7 8">
    <name type="scientific">Candidatus Woesebacteria bacterium RIFCSPLOWO2_01_FULL_39_10b</name>
    <dbReference type="NCBI Taxonomy" id="1802517"/>
    <lineage>
        <taxon>Bacteria</taxon>
        <taxon>Candidatus Woeseibacteriota</taxon>
    </lineage>
</organism>
<feature type="transmembrane region" description="Helical" evidence="5">
    <location>
        <begin position="244"/>
        <end position="263"/>
    </location>
</feature>
<evidence type="ECO:0000256" key="2">
    <source>
        <dbReference type="ARBA" id="ARBA00022692"/>
    </source>
</evidence>
<feature type="transmembrane region" description="Helical" evidence="5">
    <location>
        <begin position="104"/>
        <end position="122"/>
    </location>
</feature>